<dbReference type="NCBIfam" id="TIGR01640">
    <property type="entry name" value="F_box_assoc_1"/>
    <property type="match status" value="1"/>
</dbReference>
<comment type="caution">
    <text evidence="2">The sequence shown here is derived from an EMBL/GenBank/DDBJ whole genome shotgun (WGS) entry which is preliminary data.</text>
</comment>
<dbReference type="InterPro" id="IPR011043">
    <property type="entry name" value="Gal_Oxase/kelch_b-propeller"/>
</dbReference>
<evidence type="ECO:0000313" key="2">
    <source>
        <dbReference type="EMBL" id="KAL3745817.1"/>
    </source>
</evidence>
<feature type="domain" description="F-box" evidence="1">
    <location>
        <begin position="7"/>
        <end position="46"/>
    </location>
</feature>
<dbReference type="PANTHER" id="PTHR31672">
    <property type="entry name" value="BNACNNG10540D PROTEIN"/>
    <property type="match status" value="1"/>
</dbReference>
<dbReference type="EMBL" id="JBJKBG010000003">
    <property type="protein sequence ID" value="KAL3745817.1"/>
    <property type="molecule type" value="Genomic_DNA"/>
</dbReference>
<dbReference type="SUPFAM" id="SSF50965">
    <property type="entry name" value="Galactose oxidase, central domain"/>
    <property type="match status" value="1"/>
</dbReference>
<sequence>MSGGIFLPEEILIQILLKLPVKSLVRFRCVSKSWDSLITHPSFVSLHLSHAMAGHDRSVVLLRHYSLTQRKERNTLYLDGESFLEHQELEFPLKTHDTYYLAGSCNGLLCFSDYIINNLQVILWNPSLRKCVQLPIPRFIDTDLTHTYVLGFGFDTRRVDYKVVRLIYILGKNWSVIVPPEVEVYELKTNAWRGIQTAVPYVIPESSSQAFVNGAIHWIGYNPADKVAPSPRSIVVLFNMQEEVFGEMELPKGGDYANRLNLSLAVHQDLICLLHCHPMEEDGHQLYGVCWVWVMKEYGTADSWTKLFTINISEHGGIGRILGFRKKGDALLVTHNDELVSYDLRGQRISRLGLYGVARSFEVIPYMDCLVLV</sequence>
<dbReference type="InterPro" id="IPR036047">
    <property type="entry name" value="F-box-like_dom_sf"/>
</dbReference>
<dbReference type="Pfam" id="PF07734">
    <property type="entry name" value="FBA_1"/>
    <property type="match status" value="1"/>
</dbReference>
<dbReference type="SUPFAM" id="SSF81383">
    <property type="entry name" value="F-box domain"/>
    <property type="match status" value="1"/>
</dbReference>
<dbReference type="InterPro" id="IPR001810">
    <property type="entry name" value="F-box_dom"/>
</dbReference>
<dbReference type="Pfam" id="PF00646">
    <property type="entry name" value="F-box"/>
    <property type="match status" value="1"/>
</dbReference>
<dbReference type="SMART" id="SM00256">
    <property type="entry name" value="FBOX"/>
    <property type="match status" value="1"/>
</dbReference>
<dbReference type="AlphaFoldDB" id="A0ABD3L2M3"/>
<accession>A0ABD3L2M3</accession>
<dbReference type="InterPro" id="IPR017451">
    <property type="entry name" value="F-box-assoc_interact_dom"/>
</dbReference>
<dbReference type="InterPro" id="IPR006527">
    <property type="entry name" value="F-box-assoc_dom_typ1"/>
</dbReference>
<reference evidence="2 3" key="1">
    <citation type="submission" date="2024-11" db="EMBL/GenBank/DDBJ databases">
        <title>Chromosome-level genome assembly of Eucalyptus globulus Labill. provides insights into its genome evolution.</title>
        <authorList>
            <person name="Li X."/>
        </authorList>
    </citation>
    <scope>NUCLEOTIDE SEQUENCE [LARGE SCALE GENOMIC DNA]</scope>
    <source>
        <strain evidence="2">CL2024</strain>
        <tissue evidence="2">Fresh tender leaves</tissue>
    </source>
</reference>
<proteinExistence type="predicted"/>
<protein>
    <recommendedName>
        <fullName evidence="1">F-box domain-containing protein</fullName>
    </recommendedName>
</protein>
<evidence type="ECO:0000313" key="3">
    <source>
        <dbReference type="Proteomes" id="UP001634007"/>
    </source>
</evidence>
<gene>
    <name evidence="2" type="ORF">ACJRO7_014860</name>
</gene>
<dbReference type="CDD" id="cd22157">
    <property type="entry name" value="F-box_AtFBW1-like"/>
    <property type="match status" value="1"/>
</dbReference>
<dbReference type="PROSITE" id="PS50181">
    <property type="entry name" value="FBOX"/>
    <property type="match status" value="1"/>
</dbReference>
<dbReference type="Gene3D" id="1.20.1280.50">
    <property type="match status" value="1"/>
</dbReference>
<name>A0ABD3L2M3_EUCGL</name>
<evidence type="ECO:0000259" key="1">
    <source>
        <dbReference type="PROSITE" id="PS50181"/>
    </source>
</evidence>
<organism evidence="2 3">
    <name type="scientific">Eucalyptus globulus</name>
    <name type="common">Tasmanian blue gum</name>
    <dbReference type="NCBI Taxonomy" id="34317"/>
    <lineage>
        <taxon>Eukaryota</taxon>
        <taxon>Viridiplantae</taxon>
        <taxon>Streptophyta</taxon>
        <taxon>Embryophyta</taxon>
        <taxon>Tracheophyta</taxon>
        <taxon>Spermatophyta</taxon>
        <taxon>Magnoliopsida</taxon>
        <taxon>eudicotyledons</taxon>
        <taxon>Gunneridae</taxon>
        <taxon>Pentapetalae</taxon>
        <taxon>rosids</taxon>
        <taxon>malvids</taxon>
        <taxon>Myrtales</taxon>
        <taxon>Myrtaceae</taxon>
        <taxon>Myrtoideae</taxon>
        <taxon>Eucalypteae</taxon>
        <taxon>Eucalyptus</taxon>
    </lineage>
</organism>
<dbReference type="InterPro" id="IPR050796">
    <property type="entry name" value="SCF_F-box_component"/>
</dbReference>
<dbReference type="Proteomes" id="UP001634007">
    <property type="component" value="Unassembled WGS sequence"/>
</dbReference>
<dbReference type="PANTHER" id="PTHR31672:SF10">
    <property type="entry name" value="F-BOX DOMAIN-CONTAINING PROTEIN"/>
    <property type="match status" value="1"/>
</dbReference>
<keyword evidence="3" id="KW-1185">Reference proteome</keyword>